<organism evidence="1 2">
    <name type="scientific">Sphingobacterium deserti</name>
    <dbReference type="NCBI Taxonomy" id="1229276"/>
    <lineage>
        <taxon>Bacteria</taxon>
        <taxon>Pseudomonadati</taxon>
        <taxon>Bacteroidota</taxon>
        <taxon>Sphingobacteriia</taxon>
        <taxon>Sphingobacteriales</taxon>
        <taxon>Sphingobacteriaceae</taxon>
        <taxon>Sphingobacterium</taxon>
    </lineage>
</organism>
<name>A0A0B8T201_9SPHI</name>
<sequence>MFAARCIGEAIGSEKMKIAEVNKKWSELQRTLATEFDMDTPDLKVVLFLIGVQELGKGPQTFSKREKEELMHIATCRLFSAMGFYELRGLDEEGWPHWELVKPIPNYTLLEQELIIKSLIVDYFEDTYTF</sequence>
<reference evidence="2" key="1">
    <citation type="submission" date="2014-04" db="EMBL/GenBank/DDBJ databases">
        <title>Whole-Genome optical mapping and complete genome sequence of Sphingobacterium deserti sp. nov., a new spaces isolated from desert in the west of China.</title>
        <authorList>
            <person name="Teng C."/>
            <person name="Zhou Z."/>
            <person name="Li X."/>
            <person name="Chen M."/>
            <person name="Lin M."/>
            <person name="Wang L."/>
            <person name="Su S."/>
            <person name="Zhang C."/>
            <person name="Zhang W."/>
        </authorList>
    </citation>
    <scope>NUCLEOTIDE SEQUENCE [LARGE SCALE GENOMIC DNA]</scope>
    <source>
        <strain evidence="2">ACCC05744</strain>
    </source>
</reference>
<gene>
    <name evidence="1" type="ORF">DI53_1326</name>
</gene>
<dbReference type="Proteomes" id="UP000031802">
    <property type="component" value="Unassembled WGS sequence"/>
</dbReference>
<dbReference type="eggNOG" id="ENOG503006P">
    <property type="taxonomic scope" value="Bacteria"/>
</dbReference>
<keyword evidence="2" id="KW-1185">Reference proteome</keyword>
<protein>
    <submittedName>
        <fullName evidence="1">Uncharacterized protein</fullName>
    </submittedName>
</protein>
<dbReference type="PATRIC" id="fig|1229276.3.peg.1371"/>
<accession>A0A0B8T201</accession>
<dbReference type="AlphaFoldDB" id="A0A0B8T201"/>
<reference evidence="1 2" key="2">
    <citation type="journal article" date="2015" name="PLoS ONE">
        <title>Whole-Genome Optical Mapping and Finished Genome Sequence of Sphingobacterium deserti sp. nov., a New Species Isolated from the Western Desert of China.</title>
        <authorList>
            <person name="Teng C."/>
            <person name="Zhou Z."/>
            <person name="Molnar I."/>
            <person name="Li X."/>
            <person name="Tang R."/>
            <person name="Chen M."/>
            <person name="Wang L."/>
            <person name="Su S."/>
            <person name="Zhang W."/>
            <person name="Lin M."/>
        </authorList>
    </citation>
    <scope>NUCLEOTIDE SEQUENCE [LARGE SCALE GENOMIC DNA]</scope>
    <source>
        <strain evidence="2">ACCC05744</strain>
    </source>
</reference>
<comment type="caution">
    <text evidence="1">The sequence shown here is derived from an EMBL/GenBank/DDBJ whole genome shotgun (WGS) entry which is preliminary data.</text>
</comment>
<dbReference type="EMBL" id="JJMU01000022">
    <property type="protein sequence ID" value="KGE14826.1"/>
    <property type="molecule type" value="Genomic_DNA"/>
</dbReference>
<dbReference type="STRING" id="1229276.DI53_1326"/>
<evidence type="ECO:0000313" key="1">
    <source>
        <dbReference type="EMBL" id="KGE14826.1"/>
    </source>
</evidence>
<evidence type="ECO:0000313" key="2">
    <source>
        <dbReference type="Proteomes" id="UP000031802"/>
    </source>
</evidence>
<proteinExistence type="predicted"/>